<dbReference type="InterPro" id="IPR052757">
    <property type="entry name" value="Ribosomal_protein_S1"/>
</dbReference>
<evidence type="ECO:0000259" key="1">
    <source>
        <dbReference type="PROSITE" id="PS50126"/>
    </source>
</evidence>
<dbReference type="GO" id="GO:0003676">
    <property type="term" value="F:nucleic acid binding"/>
    <property type="evidence" value="ECO:0007669"/>
    <property type="project" value="InterPro"/>
</dbReference>
<dbReference type="Proteomes" id="UP000015453">
    <property type="component" value="Unassembled WGS sequence"/>
</dbReference>
<dbReference type="AlphaFoldDB" id="S8BZR1"/>
<reference evidence="2 3" key="1">
    <citation type="journal article" date="2013" name="BMC Genomics">
        <title>The miniature genome of a carnivorous plant Genlisea aurea contains a low number of genes and short non-coding sequences.</title>
        <authorList>
            <person name="Leushkin E.V."/>
            <person name="Sutormin R.A."/>
            <person name="Nabieva E.R."/>
            <person name="Penin A.A."/>
            <person name="Kondrashov A.S."/>
            <person name="Logacheva M.D."/>
        </authorList>
    </citation>
    <scope>NUCLEOTIDE SEQUENCE [LARGE SCALE GENOMIC DNA]</scope>
</reference>
<feature type="domain" description="S1 motif" evidence="1">
    <location>
        <begin position="31"/>
        <end position="105"/>
    </location>
</feature>
<accession>S8BZR1</accession>
<dbReference type="InterPro" id="IPR003029">
    <property type="entry name" value="S1_domain"/>
</dbReference>
<dbReference type="SMART" id="SM00316">
    <property type="entry name" value="S1"/>
    <property type="match status" value="1"/>
</dbReference>
<dbReference type="FunFam" id="2.40.50.140:FF:000103">
    <property type="entry name" value="protein RRP5 homolog"/>
    <property type="match status" value="1"/>
</dbReference>
<feature type="non-terminal residue" evidence="2">
    <location>
        <position position="1"/>
    </location>
</feature>
<evidence type="ECO:0000313" key="2">
    <source>
        <dbReference type="EMBL" id="EPS60090.1"/>
    </source>
</evidence>
<comment type="caution">
    <text evidence="2">The sequence shown here is derived from an EMBL/GenBank/DDBJ whole genome shotgun (WGS) entry which is preliminary data.</text>
</comment>
<sequence length="155" mass="17340">KVIRADEENRKLIFSEKESDWLKFSPQLNVGDIFEALVGSVEDYGAFVHLRFPDGLHHITGLVHVSEVSWDLVQDVRDVLTVGDRVRVKVVSIDREKSRITLSIKQLEEDPLLETLDKVIPQESSNESESDGGGDHLEPVAGLGLIIEELLKEDG</sequence>
<proteinExistence type="predicted"/>
<dbReference type="Pfam" id="PF00575">
    <property type="entry name" value="S1"/>
    <property type="match status" value="1"/>
</dbReference>
<dbReference type="Gene3D" id="2.40.50.140">
    <property type="entry name" value="Nucleic acid-binding proteins"/>
    <property type="match status" value="1"/>
</dbReference>
<dbReference type="PANTHER" id="PTHR47559:SF1">
    <property type="entry name" value="OS03G0844900 PROTEIN"/>
    <property type="match status" value="1"/>
</dbReference>
<dbReference type="EMBL" id="AUSU01007832">
    <property type="protein sequence ID" value="EPS60090.1"/>
    <property type="molecule type" value="Genomic_DNA"/>
</dbReference>
<evidence type="ECO:0000313" key="3">
    <source>
        <dbReference type="Proteomes" id="UP000015453"/>
    </source>
</evidence>
<dbReference type="OrthoDB" id="412781at2759"/>
<dbReference type="PROSITE" id="PS50126">
    <property type="entry name" value="S1"/>
    <property type="match status" value="1"/>
</dbReference>
<protein>
    <recommendedName>
        <fullName evidence="1">S1 motif domain-containing protein</fullName>
    </recommendedName>
</protein>
<dbReference type="PANTHER" id="PTHR47559">
    <property type="entry name" value="OS03G0844900 PROTEIN"/>
    <property type="match status" value="1"/>
</dbReference>
<dbReference type="InterPro" id="IPR012340">
    <property type="entry name" value="NA-bd_OB-fold"/>
</dbReference>
<organism evidence="2 3">
    <name type="scientific">Genlisea aurea</name>
    <dbReference type="NCBI Taxonomy" id="192259"/>
    <lineage>
        <taxon>Eukaryota</taxon>
        <taxon>Viridiplantae</taxon>
        <taxon>Streptophyta</taxon>
        <taxon>Embryophyta</taxon>
        <taxon>Tracheophyta</taxon>
        <taxon>Spermatophyta</taxon>
        <taxon>Magnoliopsida</taxon>
        <taxon>eudicotyledons</taxon>
        <taxon>Gunneridae</taxon>
        <taxon>Pentapetalae</taxon>
        <taxon>asterids</taxon>
        <taxon>lamiids</taxon>
        <taxon>Lamiales</taxon>
        <taxon>Lentibulariaceae</taxon>
        <taxon>Genlisea</taxon>
    </lineage>
</organism>
<keyword evidence="3" id="KW-1185">Reference proteome</keyword>
<gene>
    <name evidence="2" type="ORF">M569_14714</name>
</gene>
<name>S8BZR1_9LAMI</name>
<dbReference type="SUPFAM" id="SSF50249">
    <property type="entry name" value="Nucleic acid-binding proteins"/>
    <property type="match status" value="1"/>
</dbReference>